<organism evidence="2 3">
    <name type="scientific">Clohesyomyces aquaticus</name>
    <dbReference type="NCBI Taxonomy" id="1231657"/>
    <lineage>
        <taxon>Eukaryota</taxon>
        <taxon>Fungi</taxon>
        <taxon>Dikarya</taxon>
        <taxon>Ascomycota</taxon>
        <taxon>Pezizomycotina</taxon>
        <taxon>Dothideomycetes</taxon>
        <taxon>Pleosporomycetidae</taxon>
        <taxon>Pleosporales</taxon>
        <taxon>Lindgomycetaceae</taxon>
        <taxon>Clohesyomyces</taxon>
    </lineage>
</organism>
<dbReference type="Proteomes" id="UP000193144">
    <property type="component" value="Unassembled WGS sequence"/>
</dbReference>
<dbReference type="EMBL" id="MCFA01000055">
    <property type="protein sequence ID" value="ORY11966.1"/>
    <property type="molecule type" value="Genomic_DNA"/>
</dbReference>
<feature type="compositionally biased region" description="Low complexity" evidence="1">
    <location>
        <begin position="282"/>
        <end position="294"/>
    </location>
</feature>
<name>A0A1Y1ZP09_9PLEO</name>
<dbReference type="AlphaFoldDB" id="A0A1Y1ZP09"/>
<proteinExistence type="predicted"/>
<evidence type="ECO:0000313" key="3">
    <source>
        <dbReference type="Proteomes" id="UP000193144"/>
    </source>
</evidence>
<dbReference type="OrthoDB" id="5397087at2759"/>
<comment type="caution">
    <text evidence="2">The sequence shown here is derived from an EMBL/GenBank/DDBJ whole genome shotgun (WGS) entry which is preliminary data.</text>
</comment>
<feature type="region of interest" description="Disordered" evidence="1">
    <location>
        <begin position="170"/>
        <end position="308"/>
    </location>
</feature>
<feature type="compositionally biased region" description="Polar residues" evidence="1">
    <location>
        <begin position="188"/>
        <end position="197"/>
    </location>
</feature>
<feature type="compositionally biased region" description="Polar residues" evidence="1">
    <location>
        <begin position="271"/>
        <end position="281"/>
    </location>
</feature>
<feature type="compositionally biased region" description="Polar residues" evidence="1">
    <location>
        <begin position="409"/>
        <end position="436"/>
    </location>
</feature>
<evidence type="ECO:0000313" key="2">
    <source>
        <dbReference type="EMBL" id="ORY11966.1"/>
    </source>
</evidence>
<feature type="compositionally biased region" description="Basic and acidic residues" evidence="1">
    <location>
        <begin position="18"/>
        <end position="49"/>
    </location>
</feature>
<feature type="region of interest" description="Disordered" evidence="1">
    <location>
        <begin position="1"/>
        <end position="57"/>
    </location>
</feature>
<feature type="region of interest" description="Disordered" evidence="1">
    <location>
        <begin position="409"/>
        <end position="454"/>
    </location>
</feature>
<accession>A0A1Y1ZP09</accession>
<keyword evidence="3" id="KW-1185">Reference proteome</keyword>
<evidence type="ECO:0000256" key="1">
    <source>
        <dbReference type="SAM" id="MobiDB-lite"/>
    </source>
</evidence>
<dbReference type="STRING" id="1231657.A0A1Y1ZP09"/>
<sequence>MPAERTTGSVAKQPIRPVKTERTHEENQERRSDRSLEARVESARRASEIHKKRTGRALRVTEQDVQNEEMYEEEDDDIPTQYQRLSAHLQTSSMMFNRRLQNYLATQMAVRNPGGGMYQPYPGSPMGYGQNFMPMNFSPTINPQMLPTGHQMLPPQAYNPQGFNATQHMMNSSAQSASSTTHTANHSPRITTPSQPTFGELPQGIRHAPYGIPVRPQAHQRSASIPTPQQMPSFQQAAQHVGGDDFRRMSLPPRAEASPRQSSESKARPSLSRSTTANSVQHSSGPSSHGTPTSNAGTPPSTYAQMPNNYATSSQVLNVSPFSMSLPPESQQFLGHALDPNDPYTSMFMSGSEHVPQPNFSAGTYSYNPNLPLKSQNTAAGATSGTSTAGGALFNSGMNQTLGQGDNFHINTSIDNGDNAYQSGNFTRTSSNQGSQAGFDDNWLNDDMFQMGSQ</sequence>
<feature type="compositionally biased region" description="Polar residues" evidence="1">
    <location>
        <begin position="219"/>
        <end position="238"/>
    </location>
</feature>
<feature type="compositionally biased region" description="Polar residues" evidence="1">
    <location>
        <begin position="295"/>
        <end position="308"/>
    </location>
</feature>
<feature type="compositionally biased region" description="Low complexity" evidence="1">
    <location>
        <begin position="170"/>
        <end position="187"/>
    </location>
</feature>
<gene>
    <name evidence="2" type="ORF">BCR34DRAFT_624502</name>
</gene>
<reference evidence="2 3" key="1">
    <citation type="submission" date="2016-07" db="EMBL/GenBank/DDBJ databases">
        <title>Pervasive Adenine N6-methylation of Active Genes in Fungi.</title>
        <authorList>
            <consortium name="DOE Joint Genome Institute"/>
            <person name="Mondo S.J."/>
            <person name="Dannebaum R.O."/>
            <person name="Kuo R.C."/>
            <person name="Labutti K."/>
            <person name="Haridas S."/>
            <person name="Kuo A."/>
            <person name="Salamov A."/>
            <person name="Ahrendt S.R."/>
            <person name="Lipzen A."/>
            <person name="Sullivan W."/>
            <person name="Andreopoulos W.B."/>
            <person name="Clum A."/>
            <person name="Lindquist E."/>
            <person name="Daum C."/>
            <person name="Ramamoorthy G.K."/>
            <person name="Gryganskyi A."/>
            <person name="Culley D."/>
            <person name="Magnuson J.K."/>
            <person name="James T.Y."/>
            <person name="O'Malley M.A."/>
            <person name="Stajich J.E."/>
            <person name="Spatafora J.W."/>
            <person name="Visel A."/>
            <person name="Grigoriev I.V."/>
        </authorList>
    </citation>
    <scope>NUCLEOTIDE SEQUENCE [LARGE SCALE GENOMIC DNA]</scope>
    <source>
        <strain evidence="2 3">CBS 115471</strain>
    </source>
</reference>
<protein>
    <submittedName>
        <fullName evidence="2">Uncharacterized protein</fullName>
    </submittedName>
</protein>
<feature type="compositionally biased region" description="Polar residues" evidence="1">
    <location>
        <begin position="1"/>
        <end position="10"/>
    </location>
</feature>